<dbReference type="Gene3D" id="3.30.70.370">
    <property type="match status" value="1"/>
</dbReference>
<dbReference type="STRING" id="1802274.A3J58_03540"/>
<comment type="similarity">
    <text evidence="1">Belongs to the DNA polymerase type-A family.</text>
</comment>
<proteinExistence type="inferred from homology"/>
<dbReference type="InterPro" id="IPR029060">
    <property type="entry name" value="PIN-like_dom_sf"/>
</dbReference>
<evidence type="ECO:0000256" key="5">
    <source>
        <dbReference type="ARBA" id="ARBA00022705"/>
    </source>
</evidence>
<dbReference type="Pfam" id="PF00476">
    <property type="entry name" value="DNA_pol_A"/>
    <property type="match status" value="1"/>
</dbReference>
<dbReference type="EC" id="2.7.7.7" evidence="2"/>
<evidence type="ECO:0000256" key="6">
    <source>
        <dbReference type="ARBA" id="ARBA00022763"/>
    </source>
</evidence>
<dbReference type="Pfam" id="PF02739">
    <property type="entry name" value="5_3_exonuc_N"/>
    <property type="match status" value="1"/>
</dbReference>
<evidence type="ECO:0000256" key="3">
    <source>
        <dbReference type="ARBA" id="ARBA00022679"/>
    </source>
</evidence>
<keyword evidence="8" id="KW-0238">DNA-binding</keyword>
<dbReference type="SMART" id="SM00279">
    <property type="entry name" value="HhH2"/>
    <property type="match status" value="1"/>
</dbReference>
<dbReference type="InterPro" id="IPR043502">
    <property type="entry name" value="DNA/RNA_pol_sf"/>
</dbReference>
<dbReference type="SMART" id="SM00482">
    <property type="entry name" value="POLAc"/>
    <property type="match status" value="1"/>
</dbReference>
<gene>
    <name evidence="13" type="ORF">A3J58_03540</name>
</gene>
<dbReference type="PROSITE" id="PS00447">
    <property type="entry name" value="DNA_POLYMERASE_A"/>
    <property type="match status" value="1"/>
</dbReference>
<dbReference type="FunFam" id="1.20.1060.10:FF:000001">
    <property type="entry name" value="DNA polymerase I"/>
    <property type="match status" value="1"/>
</dbReference>
<dbReference type="InterPro" id="IPR002298">
    <property type="entry name" value="DNA_polymerase_A"/>
</dbReference>
<dbReference type="PRINTS" id="PR00868">
    <property type="entry name" value="DNAPOLI"/>
</dbReference>
<dbReference type="Proteomes" id="UP000178510">
    <property type="component" value="Unassembled WGS sequence"/>
</dbReference>
<dbReference type="InterPro" id="IPR001098">
    <property type="entry name" value="DNA-dir_DNA_pol_A_palm_dom"/>
</dbReference>
<comment type="caution">
    <text evidence="13">The sequence shown here is derived from an EMBL/GenBank/DDBJ whole genome shotgun (WGS) entry which is preliminary data.</text>
</comment>
<dbReference type="CDD" id="cd09898">
    <property type="entry name" value="H3TH_53EXO"/>
    <property type="match status" value="1"/>
</dbReference>
<evidence type="ECO:0000256" key="2">
    <source>
        <dbReference type="ARBA" id="ARBA00012417"/>
    </source>
</evidence>
<dbReference type="CDD" id="cd09859">
    <property type="entry name" value="PIN_53EXO"/>
    <property type="match status" value="1"/>
</dbReference>
<keyword evidence="6" id="KW-0227">DNA damage</keyword>
<dbReference type="InterPro" id="IPR020045">
    <property type="entry name" value="DNA_polI_H3TH"/>
</dbReference>
<dbReference type="Gene3D" id="1.20.1060.10">
    <property type="entry name" value="Taq DNA Polymerase, Chain T, domain 4"/>
    <property type="match status" value="1"/>
</dbReference>
<evidence type="ECO:0000256" key="10">
    <source>
        <dbReference type="ARBA" id="ARBA00049244"/>
    </source>
</evidence>
<dbReference type="SMART" id="SM00475">
    <property type="entry name" value="53EXOc"/>
    <property type="match status" value="1"/>
</dbReference>
<dbReference type="GO" id="GO:0003887">
    <property type="term" value="F:DNA-directed DNA polymerase activity"/>
    <property type="evidence" value="ECO:0007669"/>
    <property type="project" value="UniProtKB-KW"/>
</dbReference>
<sequence length="832" mass="92702">MKRFVLIDSHAIIHRAYHALPPLTTPSGEPVQAVYGFTTMLMRILAELKPDYIAAAFDMAGPTFRHVAYERYKAQRPKAPSELISQFSKVRDVARAFGIPVFELQGYEADDIIGTVAKKMEKQKGVETIVVTGDMDALQLIRPGLKVYTMRKGISDTVTYDEKAVRERFGFGPGKMVDYKGLRGDPSDNIPGVKGVGEKTATELIKAFGSIDEVYKALKKKNKKIGPALAVRLAAGEEDAKFSRELARIRHDAPIEFSLDNAVWSGMKPNGEVRELFTRFGFASLLRRLDGVGAKNQESRSKKQDLDKEFPLIGRRGETVYVCDDTFLADPPRAAIARRGDWYAYDAKSAIKLLRNAGIAIKGITFDVLLAAYVAGQFARDFSYRAIAAREIGDAHASPDRLFDVAGALEQKLSAGRLRAIFEDIEMPLIPILADMEERGIMIDRQFLKALARSVDARIDGLTEAIYKSAGEKFNIASPKQLSQILFEKLGLATRGLRKTAKGGVISTRESELEKLRAVHPIVDEILSYRELAKLKSTYIDVLPRLTDKKTGRVHTTFNQAVTSTGRLSSNNPNLQNIPILSETGRELRKAFIASPGFTLVCFDYSQIELRVAAHMADDKKMIAAFRQGLDIHRMTAAEIYNVALEDVTPELRRAAKTLNFGVLYGMGASALAENAGMSRDEAGRFIEEYFHDFSGIREYIEKTKQLAREQGFVESLFGRRRYIPEINSPNFRIRAEAERMAVNMPIQATATGDIIKMAMIAGAAWIKKEKLEDDVRLLLQVHDELVFEMREQVVGTVAPKIKKIMEDVAHLSVPIIVDMKAGPNWGEQKSL</sequence>
<dbReference type="InterPro" id="IPR008918">
    <property type="entry name" value="HhH2"/>
</dbReference>
<dbReference type="CDD" id="cd06140">
    <property type="entry name" value="DNA_polA_I_Bacillus_like_exo"/>
    <property type="match status" value="1"/>
</dbReference>
<comment type="catalytic activity">
    <reaction evidence="10">
        <text>DNA(n) + a 2'-deoxyribonucleoside 5'-triphosphate = DNA(n+1) + diphosphate</text>
        <dbReference type="Rhea" id="RHEA:22508"/>
        <dbReference type="Rhea" id="RHEA-COMP:17339"/>
        <dbReference type="Rhea" id="RHEA-COMP:17340"/>
        <dbReference type="ChEBI" id="CHEBI:33019"/>
        <dbReference type="ChEBI" id="CHEBI:61560"/>
        <dbReference type="ChEBI" id="CHEBI:173112"/>
        <dbReference type="EC" id="2.7.7.7"/>
    </reaction>
</comment>
<dbReference type="SUPFAM" id="SSF47807">
    <property type="entry name" value="5' to 3' exonuclease, C-terminal subdomain"/>
    <property type="match status" value="1"/>
</dbReference>
<dbReference type="GO" id="GO:0003677">
    <property type="term" value="F:DNA binding"/>
    <property type="evidence" value="ECO:0007669"/>
    <property type="project" value="UniProtKB-KW"/>
</dbReference>
<keyword evidence="4" id="KW-0548">Nucleotidyltransferase</keyword>
<dbReference type="FunFam" id="1.10.150.20:FF:000003">
    <property type="entry name" value="DNA polymerase I"/>
    <property type="match status" value="1"/>
</dbReference>
<evidence type="ECO:0000259" key="12">
    <source>
        <dbReference type="SMART" id="SM00482"/>
    </source>
</evidence>
<name>A0A1G2KWB0_9BACT</name>
<keyword evidence="7" id="KW-0239">DNA-directed DNA polymerase</keyword>
<dbReference type="Gene3D" id="1.10.150.20">
    <property type="entry name" value="5' to 3' exonuclease, C-terminal subdomain"/>
    <property type="match status" value="2"/>
</dbReference>
<accession>A0A1G2KWB0</accession>
<dbReference type="SUPFAM" id="SSF56672">
    <property type="entry name" value="DNA/RNA polymerases"/>
    <property type="match status" value="1"/>
</dbReference>
<dbReference type="FunFam" id="1.10.150.20:FF:000002">
    <property type="entry name" value="DNA polymerase I"/>
    <property type="match status" value="1"/>
</dbReference>
<dbReference type="InterPro" id="IPR012337">
    <property type="entry name" value="RNaseH-like_sf"/>
</dbReference>
<evidence type="ECO:0000259" key="11">
    <source>
        <dbReference type="SMART" id="SM00475"/>
    </source>
</evidence>
<dbReference type="PANTHER" id="PTHR10133:SF27">
    <property type="entry name" value="DNA POLYMERASE NU"/>
    <property type="match status" value="1"/>
</dbReference>
<dbReference type="EMBL" id="MHQM01000026">
    <property type="protein sequence ID" value="OHA03464.1"/>
    <property type="molecule type" value="Genomic_DNA"/>
</dbReference>
<dbReference type="Gene3D" id="3.30.420.10">
    <property type="entry name" value="Ribonuclease H-like superfamily/Ribonuclease H"/>
    <property type="match status" value="1"/>
</dbReference>
<evidence type="ECO:0000256" key="8">
    <source>
        <dbReference type="ARBA" id="ARBA00023125"/>
    </source>
</evidence>
<dbReference type="InterPro" id="IPR002421">
    <property type="entry name" value="5-3_exonuclease"/>
</dbReference>
<dbReference type="SUPFAM" id="SSF53098">
    <property type="entry name" value="Ribonuclease H-like"/>
    <property type="match status" value="1"/>
</dbReference>
<evidence type="ECO:0000313" key="13">
    <source>
        <dbReference type="EMBL" id="OHA03464.1"/>
    </source>
</evidence>
<evidence type="ECO:0000313" key="14">
    <source>
        <dbReference type="Proteomes" id="UP000178510"/>
    </source>
</evidence>
<dbReference type="GO" id="GO:0008409">
    <property type="term" value="F:5'-3' exonuclease activity"/>
    <property type="evidence" value="ECO:0007669"/>
    <property type="project" value="InterPro"/>
</dbReference>
<dbReference type="SUPFAM" id="SSF88723">
    <property type="entry name" value="PIN domain-like"/>
    <property type="match status" value="1"/>
</dbReference>
<dbReference type="Pfam" id="PF01367">
    <property type="entry name" value="5_3_exonuc"/>
    <property type="match status" value="1"/>
</dbReference>
<evidence type="ECO:0000256" key="9">
    <source>
        <dbReference type="ARBA" id="ARBA00023204"/>
    </source>
</evidence>
<evidence type="ECO:0000256" key="4">
    <source>
        <dbReference type="ARBA" id="ARBA00022695"/>
    </source>
</evidence>
<protein>
    <recommendedName>
        <fullName evidence="2">DNA-directed DNA polymerase</fullName>
        <ecNumber evidence="2">2.7.7.7</ecNumber>
    </recommendedName>
</protein>
<keyword evidence="3" id="KW-0808">Transferase</keyword>
<keyword evidence="5" id="KW-0235">DNA replication</keyword>
<feature type="domain" description="DNA-directed DNA polymerase family A palm" evidence="12">
    <location>
        <begin position="585"/>
        <end position="794"/>
    </location>
</feature>
<dbReference type="InterPro" id="IPR036279">
    <property type="entry name" value="5-3_exonuclease_C_sf"/>
</dbReference>
<dbReference type="AlphaFoldDB" id="A0A1G2KWB0"/>
<keyword evidence="9" id="KW-0234">DNA repair</keyword>
<dbReference type="GO" id="GO:0006261">
    <property type="term" value="P:DNA-templated DNA replication"/>
    <property type="evidence" value="ECO:0007669"/>
    <property type="project" value="InterPro"/>
</dbReference>
<dbReference type="InterPro" id="IPR019760">
    <property type="entry name" value="DNA-dir_DNA_pol_A_CS"/>
</dbReference>
<dbReference type="CDD" id="cd08637">
    <property type="entry name" value="DNA_pol_A_pol_I_C"/>
    <property type="match status" value="1"/>
</dbReference>
<feature type="domain" description="5'-3' exonuclease" evidence="11">
    <location>
        <begin position="2"/>
        <end position="265"/>
    </location>
</feature>
<dbReference type="PANTHER" id="PTHR10133">
    <property type="entry name" value="DNA POLYMERASE I"/>
    <property type="match status" value="1"/>
</dbReference>
<evidence type="ECO:0000256" key="7">
    <source>
        <dbReference type="ARBA" id="ARBA00022932"/>
    </source>
</evidence>
<dbReference type="GO" id="GO:0006302">
    <property type="term" value="P:double-strand break repair"/>
    <property type="evidence" value="ECO:0007669"/>
    <property type="project" value="TreeGrafter"/>
</dbReference>
<dbReference type="InterPro" id="IPR020046">
    <property type="entry name" value="5-3_exonucl_a-hlix_arch_N"/>
</dbReference>
<evidence type="ECO:0000256" key="1">
    <source>
        <dbReference type="ARBA" id="ARBA00007705"/>
    </source>
</evidence>
<organism evidence="13 14">
    <name type="scientific">Candidatus Sungbacteria bacterium RIFCSPHIGHO2_02_FULL_52_23</name>
    <dbReference type="NCBI Taxonomy" id="1802274"/>
    <lineage>
        <taxon>Bacteria</taxon>
        <taxon>Candidatus Sungiibacteriota</taxon>
    </lineage>
</organism>
<dbReference type="Gene3D" id="3.40.50.1010">
    <property type="entry name" value="5'-nuclease"/>
    <property type="match status" value="1"/>
</dbReference>
<reference evidence="13 14" key="1">
    <citation type="journal article" date="2016" name="Nat. Commun.">
        <title>Thousands of microbial genomes shed light on interconnected biogeochemical processes in an aquifer system.</title>
        <authorList>
            <person name="Anantharaman K."/>
            <person name="Brown C.T."/>
            <person name="Hug L.A."/>
            <person name="Sharon I."/>
            <person name="Castelle C.J."/>
            <person name="Probst A.J."/>
            <person name="Thomas B.C."/>
            <person name="Singh A."/>
            <person name="Wilkins M.J."/>
            <person name="Karaoz U."/>
            <person name="Brodie E.L."/>
            <person name="Williams K.H."/>
            <person name="Hubbard S.S."/>
            <person name="Banfield J.F."/>
        </authorList>
    </citation>
    <scope>NUCLEOTIDE SEQUENCE [LARGE SCALE GENOMIC DNA]</scope>
</reference>
<dbReference type="InterPro" id="IPR036397">
    <property type="entry name" value="RNaseH_sf"/>
</dbReference>